<dbReference type="GO" id="GO:0005634">
    <property type="term" value="C:nucleus"/>
    <property type="evidence" value="ECO:0007669"/>
    <property type="project" value="TreeGrafter"/>
</dbReference>
<evidence type="ECO:0000313" key="2">
    <source>
        <dbReference type="EMBL" id="KAK4135057.1"/>
    </source>
</evidence>
<keyword evidence="2" id="KW-0418">Kinase</keyword>
<keyword evidence="2" id="KW-0808">Transferase</keyword>
<dbReference type="Proteomes" id="UP001304895">
    <property type="component" value="Unassembled WGS sequence"/>
</dbReference>
<organism evidence="2 3">
    <name type="scientific">Trichocladium antarcticum</name>
    <dbReference type="NCBI Taxonomy" id="1450529"/>
    <lineage>
        <taxon>Eukaryota</taxon>
        <taxon>Fungi</taxon>
        <taxon>Dikarya</taxon>
        <taxon>Ascomycota</taxon>
        <taxon>Pezizomycotina</taxon>
        <taxon>Sordariomycetes</taxon>
        <taxon>Sordariomycetidae</taxon>
        <taxon>Sordariales</taxon>
        <taxon>Chaetomiaceae</taxon>
        <taxon>Trichocladium</taxon>
    </lineage>
</organism>
<dbReference type="SMART" id="SM00220">
    <property type="entry name" value="S_TKc"/>
    <property type="match status" value="1"/>
</dbReference>
<keyword evidence="3" id="KW-1185">Reference proteome</keyword>
<dbReference type="InterPro" id="IPR000719">
    <property type="entry name" value="Prot_kinase_dom"/>
</dbReference>
<gene>
    <name evidence="2" type="ORF">BT67DRAFT_378398</name>
</gene>
<comment type="caution">
    <text evidence="2">The sequence shown here is derived from an EMBL/GenBank/DDBJ whole genome shotgun (WGS) entry which is preliminary data.</text>
</comment>
<feature type="domain" description="Protein kinase" evidence="1">
    <location>
        <begin position="1"/>
        <end position="319"/>
    </location>
</feature>
<evidence type="ECO:0000259" key="1">
    <source>
        <dbReference type="PROSITE" id="PS50011"/>
    </source>
</evidence>
<dbReference type="Pfam" id="PF00069">
    <property type="entry name" value="Pkinase"/>
    <property type="match status" value="1"/>
</dbReference>
<name>A0AAN6UL53_9PEZI</name>
<dbReference type="SUPFAM" id="SSF56112">
    <property type="entry name" value="Protein kinase-like (PK-like)"/>
    <property type="match status" value="1"/>
</dbReference>
<dbReference type="EMBL" id="MU853407">
    <property type="protein sequence ID" value="KAK4135057.1"/>
    <property type="molecule type" value="Genomic_DNA"/>
</dbReference>
<proteinExistence type="predicted"/>
<dbReference type="PROSITE" id="PS50011">
    <property type="entry name" value="PROTEIN_KINASE_DOM"/>
    <property type="match status" value="1"/>
</dbReference>
<dbReference type="InterPro" id="IPR011009">
    <property type="entry name" value="Kinase-like_dom_sf"/>
</dbReference>
<dbReference type="GO" id="GO:0004674">
    <property type="term" value="F:protein serine/threonine kinase activity"/>
    <property type="evidence" value="ECO:0007669"/>
    <property type="project" value="TreeGrafter"/>
</dbReference>
<reference evidence="2" key="2">
    <citation type="submission" date="2023-05" db="EMBL/GenBank/DDBJ databases">
        <authorList>
            <consortium name="Lawrence Berkeley National Laboratory"/>
            <person name="Steindorff A."/>
            <person name="Hensen N."/>
            <person name="Bonometti L."/>
            <person name="Westerberg I."/>
            <person name="Brannstrom I.O."/>
            <person name="Guillou S."/>
            <person name="Cros-Aarteil S."/>
            <person name="Calhoun S."/>
            <person name="Haridas S."/>
            <person name="Kuo A."/>
            <person name="Mondo S."/>
            <person name="Pangilinan J."/>
            <person name="Riley R."/>
            <person name="Labutti K."/>
            <person name="Andreopoulos B."/>
            <person name="Lipzen A."/>
            <person name="Chen C."/>
            <person name="Yanf M."/>
            <person name="Daum C."/>
            <person name="Ng V."/>
            <person name="Clum A."/>
            <person name="Ohm R."/>
            <person name="Martin F."/>
            <person name="Silar P."/>
            <person name="Natvig D."/>
            <person name="Lalanne C."/>
            <person name="Gautier V."/>
            <person name="Ament-Velasquez S.L."/>
            <person name="Kruys A."/>
            <person name="Hutchinson M.I."/>
            <person name="Powell A.J."/>
            <person name="Barry K."/>
            <person name="Miller A.N."/>
            <person name="Grigoriev I.V."/>
            <person name="Debuchy R."/>
            <person name="Gladieux P."/>
            <person name="Thoren M.H."/>
            <person name="Johannesson H."/>
        </authorList>
    </citation>
    <scope>NUCLEOTIDE SEQUENCE</scope>
    <source>
        <strain evidence="2">CBS 123565</strain>
    </source>
</reference>
<dbReference type="Gene3D" id="1.10.510.10">
    <property type="entry name" value="Transferase(Phosphotransferase) domain 1"/>
    <property type="match status" value="1"/>
</dbReference>
<dbReference type="GO" id="GO:0005737">
    <property type="term" value="C:cytoplasm"/>
    <property type="evidence" value="ECO:0007669"/>
    <property type="project" value="TreeGrafter"/>
</dbReference>
<reference evidence="2" key="1">
    <citation type="journal article" date="2023" name="Mol. Phylogenet. Evol.">
        <title>Genome-scale phylogeny and comparative genomics of the fungal order Sordariales.</title>
        <authorList>
            <person name="Hensen N."/>
            <person name="Bonometti L."/>
            <person name="Westerberg I."/>
            <person name="Brannstrom I.O."/>
            <person name="Guillou S."/>
            <person name="Cros-Aarteil S."/>
            <person name="Calhoun S."/>
            <person name="Haridas S."/>
            <person name="Kuo A."/>
            <person name="Mondo S."/>
            <person name="Pangilinan J."/>
            <person name="Riley R."/>
            <person name="LaButti K."/>
            <person name="Andreopoulos B."/>
            <person name="Lipzen A."/>
            <person name="Chen C."/>
            <person name="Yan M."/>
            <person name="Daum C."/>
            <person name="Ng V."/>
            <person name="Clum A."/>
            <person name="Steindorff A."/>
            <person name="Ohm R.A."/>
            <person name="Martin F."/>
            <person name="Silar P."/>
            <person name="Natvig D.O."/>
            <person name="Lalanne C."/>
            <person name="Gautier V."/>
            <person name="Ament-Velasquez S.L."/>
            <person name="Kruys A."/>
            <person name="Hutchinson M.I."/>
            <person name="Powell A.J."/>
            <person name="Barry K."/>
            <person name="Miller A.N."/>
            <person name="Grigoriev I.V."/>
            <person name="Debuchy R."/>
            <person name="Gladieux P."/>
            <person name="Hiltunen Thoren M."/>
            <person name="Johannesson H."/>
        </authorList>
    </citation>
    <scope>NUCLEOTIDE SEQUENCE</scope>
    <source>
        <strain evidence="2">CBS 123565</strain>
    </source>
</reference>
<dbReference type="GO" id="GO:0044773">
    <property type="term" value="P:mitotic DNA damage checkpoint signaling"/>
    <property type="evidence" value="ECO:0007669"/>
    <property type="project" value="TreeGrafter"/>
</dbReference>
<dbReference type="GO" id="GO:0005524">
    <property type="term" value="F:ATP binding"/>
    <property type="evidence" value="ECO:0007669"/>
    <property type="project" value="InterPro"/>
</dbReference>
<accession>A0AAN6UL53</accession>
<dbReference type="AlphaFoldDB" id="A0AAN6UL53"/>
<evidence type="ECO:0000313" key="3">
    <source>
        <dbReference type="Proteomes" id="UP001304895"/>
    </source>
</evidence>
<dbReference type="PANTHER" id="PTHR44167:SF24">
    <property type="entry name" value="SERINE_THREONINE-PROTEIN KINASE CHK2"/>
    <property type="match status" value="1"/>
</dbReference>
<sequence>MASTLLGASGLQYDRGRVLRKNKNGNPTIFQATRGNESVVLKQESASIFDLSQRLADEFAGSRRLRMPTDFSPEDHIVVYPYFTDTLLDLMRADPDFPPTELKKILRYVGEAIQEFHAKGWLHLDVKPDNIFVNWTCNKEGNKTVTDATLGDFGIAYKQVGATPLRTGVALGNFMWRSPEGQTGSGITKASDIFSYGLVCIYALGGRDHLLLEDEKEIAMLAEHGITPHEDILARHFAFFGPVNEGLLKQVDSCEHGTLKKASAIAERAVEDQPELRFEVWGKDLGEAALDMIYGLTKLDPMARLTIDLVLRCSWWQEP</sequence>
<dbReference type="PANTHER" id="PTHR44167">
    <property type="entry name" value="OVARIAN-SPECIFIC SERINE/THREONINE-PROTEIN KINASE LOK-RELATED"/>
    <property type="match status" value="1"/>
</dbReference>
<protein>
    <submittedName>
        <fullName evidence="2">Kinase-like protein</fullName>
    </submittedName>
</protein>